<name>A0A367ZR76_9BACT</name>
<dbReference type="AlphaFoldDB" id="A0A367ZR76"/>
<organism evidence="1 2">
    <name type="scientific">Candidatus Ozemobacter sibiricus</name>
    <dbReference type="NCBI Taxonomy" id="2268124"/>
    <lineage>
        <taxon>Bacteria</taxon>
        <taxon>Candidatus Ozemobacteria</taxon>
        <taxon>Candidatus Ozemobacterales</taxon>
        <taxon>Candidatus Ozemobacteraceae</taxon>
        <taxon>Candidatus Ozemobacter</taxon>
    </lineage>
</organism>
<accession>A0A367ZR76</accession>
<gene>
    <name evidence="1" type="ORF">OZSIB_2869</name>
</gene>
<dbReference type="EMBL" id="QOQW01000005">
    <property type="protein sequence ID" value="RCK80556.1"/>
    <property type="molecule type" value="Genomic_DNA"/>
</dbReference>
<reference evidence="1 2" key="1">
    <citation type="submission" date="2018-05" db="EMBL/GenBank/DDBJ databases">
        <title>A metagenomic window into the 2 km-deep terrestrial subsurface aquifer revealed taxonomically and functionally diverse microbial community comprising novel uncultured bacterial lineages.</title>
        <authorList>
            <person name="Kadnikov V.V."/>
            <person name="Mardanov A.V."/>
            <person name="Beletsky A.V."/>
            <person name="Banks D."/>
            <person name="Pimenov N.V."/>
            <person name="Frank Y.A."/>
            <person name="Karnachuk O.V."/>
            <person name="Ravin N.V."/>
        </authorList>
    </citation>
    <scope>NUCLEOTIDE SEQUENCE [LARGE SCALE GENOMIC DNA]</scope>
    <source>
        <strain evidence="1">BY5</strain>
    </source>
</reference>
<evidence type="ECO:0000313" key="1">
    <source>
        <dbReference type="EMBL" id="RCK80556.1"/>
    </source>
</evidence>
<sequence length="48" mass="5566">MVVLLDKLGWASSLMTRHQTLLTEPERKAFERIIETIRHTPIPGVDHE</sequence>
<dbReference type="Proteomes" id="UP000252355">
    <property type="component" value="Unassembled WGS sequence"/>
</dbReference>
<proteinExistence type="predicted"/>
<evidence type="ECO:0000313" key="2">
    <source>
        <dbReference type="Proteomes" id="UP000252355"/>
    </source>
</evidence>
<comment type="caution">
    <text evidence="1">The sequence shown here is derived from an EMBL/GenBank/DDBJ whole genome shotgun (WGS) entry which is preliminary data.</text>
</comment>
<protein>
    <submittedName>
        <fullName evidence="1">Uncharacterized protein</fullName>
    </submittedName>
</protein>